<dbReference type="EMBL" id="GIIL01007540">
    <property type="protein sequence ID" value="NOV51266.1"/>
    <property type="molecule type" value="Transcribed_RNA"/>
</dbReference>
<sequence>MQHSWHTSLSISTLLVFAWFNRSLTFCFMRKFYPAASPVDFYRLEQFKEFSPFDSVERLLPVDETRADALVDIETYF</sequence>
<name>A0A6M2DY32_XENCH</name>
<organism evidence="1">
    <name type="scientific">Xenopsylla cheopis</name>
    <name type="common">Oriental rat flea</name>
    <name type="synonym">Pulex cheopis</name>
    <dbReference type="NCBI Taxonomy" id="163159"/>
    <lineage>
        <taxon>Eukaryota</taxon>
        <taxon>Metazoa</taxon>
        <taxon>Ecdysozoa</taxon>
        <taxon>Arthropoda</taxon>
        <taxon>Hexapoda</taxon>
        <taxon>Insecta</taxon>
        <taxon>Pterygota</taxon>
        <taxon>Neoptera</taxon>
        <taxon>Endopterygota</taxon>
        <taxon>Siphonaptera</taxon>
        <taxon>Pulicidae</taxon>
        <taxon>Xenopsyllinae</taxon>
        <taxon>Xenopsylla</taxon>
    </lineage>
</organism>
<dbReference type="AlphaFoldDB" id="A0A6M2DY32"/>
<evidence type="ECO:0000313" key="1">
    <source>
        <dbReference type="EMBL" id="NOV51266.1"/>
    </source>
</evidence>
<accession>A0A6M2DY32</accession>
<protein>
    <submittedName>
        <fullName evidence="1">Putative secreted protein</fullName>
    </submittedName>
</protein>
<proteinExistence type="predicted"/>
<reference evidence="1" key="1">
    <citation type="submission" date="2020-03" db="EMBL/GenBank/DDBJ databases">
        <title>Transcriptomic Profiling of the Digestive Tract of the Rat Flea, Xenopsylla cheopis, Following Blood Feeding and Infection with Yersinia pestis.</title>
        <authorList>
            <person name="Bland D.M."/>
            <person name="Martens C.A."/>
            <person name="Virtaneva K."/>
            <person name="Kanakabandi K."/>
            <person name="Long D."/>
            <person name="Rosenke R."/>
            <person name="Saturday G.A."/>
            <person name="Hoyt F.H."/>
            <person name="Bruno D.P."/>
            <person name="Ribeiro J.M.C."/>
            <person name="Hinnebusch J."/>
        </authorList>
    </citation>
    <scope>NUCLEOTIDE SEQUENCE</scope>
</reference>